<gene>
    <name evidence="5" type="ORF">HIM_08427</name>
</gene>
<feature type="region of interest" description="Disordered" evidence="3">
    <location>
        <begin position="1"/>
        <end position="20"/>
    </location>
</feature>
<dbReference type="Gene3D" id="3.30.2350.20">
    <property type="entry name" value="TruD, catalytic domain"/>
    <property type="match status" value="2"/>
</dbReference>
<dbReference type="GO" id="GO:0009982">
    <property type="term" value="F:pseudouridine synthase activity"/>
    <property type="evidence" value="ECO:0007669"/>
    <property type="project" value="InterPro"/>
</dbReference>
<dbReference type="PIRSF" id="PIRSF037016">
    <property type="entry name" value="Pseudouridin_synth_euk_prd"/>
    <property type="match status" value="1"/>
</dbReference>
<feature type="compositionally biased region" description="Basic and acidic residues" evidence="3">
    <location>
        <begin position="636"/>
        <end position="665"/>
    </location>
</feature>
<dbReference type="NCBIfam" id="TIGR00094">
    <property type="entry name" value="tRNA_TruD_broad"/>
    <property type="match status" value="1"/>
</dbReference>
<keyword evidence="2" id="KW-0413">Isomerase</keyword>
<dbReference type="GO" id="GO:0005634">
    <property type="term" value="C:nucleus"/>
    <property type="evidence" value="ECO:0007669"/>
    <property type="project" value="TreeGrafter"/>
</dbReference>
<dbReference type="PANTHER" id="PTHR13326:SF21">
    <property type="entry name" value="PSEUDOURIDYLATE SYNTHASE PUS7L"/>
    <property type="match status" value="1"/>
</dbReference>
<proteinExistence type="inferred from homology"/>
<dbReference type="GO" id="GO:0003723">
    <property type="term" value="F:RNA binding"/>
    <property type="evidence" value="ECO:0007669"/>
    <property type="project" value="InterPro"/>
</dbReference>
<dbReference type="EMBL" id="KQ030551">
    <property type="protein sequence ID" value="KJZ72162.1"/>
    <property type="molecule type" value="Genomic_DNA"/>
</dbReference>
<dbReference type="SUPFAM" id="SSF55120">
    <property type="entry name" value="Pseudouridine synthase"/>
    <property type="match status" value="1"/>
</dbReference>
<name>A0A0F7ZYB1_9HYPO</name>
<dbReference type="AlphaFoldDB" id="A0A0F7ZYB1"/>
<feature type="compositionally biased region" description="Basic residues" evidence="3">
    <location>
        <begin position="185"/>
        <end position="195"/>
    </location>
</feature>
<dbReference type="InterPro" id="IPR001656">
    <property type="entry name" value="PsdUridine_synth_TruD"/>
</dbReference>
<evidence type="ECO:0000256" key="2">
    <source>
        <dbReference type="ARBA" id="ARBA00023235"/>
    </source>
</evidence>
<organism evidence="5 6">
    <name type="scientific">Hirsutella minnesotensis 3608</name>
    <dbReference type="NCBI Taxonomy" id="1043627"/>
    <lineage>
        <taxon>Eukaryota</taxon>
        <taxon>Fungi</taxon>
        <taxon>Dikarya</taxon>
        <taxon>Ascomycota</taxon>
        <taxon>Pezizomycotina</taxon>
        <taxon>Sordariomycetes</taxon>
        <taxon>Hypocreomycetidae</taxon>
        <taxon>Hypocreales</taxon>
        <taxon>Ophiocordycipitaceae</taxon>
        <taxon>Hirsutella</taxon>
    </lineage>
</organism>
<sequence length="737" mass="81363">MTDQPHYAVRSGASHSRSIGITKRATPLTLTWTGDQRVRFSDFQVNEIGKDGKVVHLRYLGSADGQAVPPPQEPVEDSKEKTKSEQTIDKAKDADPPKEEKQPEVAAEDVAVLAGLTSDKFAADLVLLYQGGSGADGEKLTSVTSDPVDDKSKRGQIHGEVRRIFKSTLETNTEDSGAIVAVKVSSRKGRRRNNRGPRDQREEKPAGEFLHFTLYKDNRDTMDAVNQIARALRIKPQSVCYAGTKDRRASTAQRCSVRYVRQRALAGASSKLWGIATGDYEYREQPLHLGELLGNEFVIVIKNCKIIGETTERPLLETLEALKTHAQTALDRMADQGWINYFGHQRFGTYQVGTHEVGKLIIGGKWEEAVMALLSYDAEIASKVADGEVPQEAMKRDMYARHHACMLFKTGQDPEKAVKLMPSRFAAETCILRHLTRLGKASLNDFSGALTHITRGLRSMYLHAYQSHVWNNAASRRWELHGDKVVKGDLVIVEGEAAPLVAGQDQDGDDIVNPVEDEDEASVRARPLTEDEAASGRYTIHDVVLPSPGYDVVYPDNEIGDFYKDFMAREENGGLDPHNMRRIRREFSLPGRYRKLMGRFLAPPSIDFRLYDDEAEQMHPTDMDAIKAARGGGGKRPRDGDAKDDAARKRAKVNGDADAVDKGDEPVAEAPSQQQQASEEEDKMQQGEDEATQAGSKIAAVVKFQLGSSAYATVVLRELMGDLPDESGQTTSGEADA</sequence>
<feature type="compositionally biased region" description="Low complexity" evidence="3">
    <location>
        <begin position="668"/>
        <end position="677"/>
    </location>
</feature>
<feature type="domain" description="TRUD" evidence="4">
    <location>
        <begin position="337"/>
        <end position="599"/>
    </location>
</feature>
<dbReference type="InterPro" id="IPR020103">
    <property type="entry name" value="PsdUridine_synth_cat_dom_sf"/>
</dbReference>
<feature type="region of interest" description="Disordered" evidence="3">
    <location>
        <begin position="184"/>
        <end position="204"/>
    </location>
</feature>
<keyword evidence="6" id="KW-1185">Reference proteome</keyword>
<evidence type="ECO:0000259" key="4">
    <source>
        <dbReference type="PROSITE" id="PS50984"/>
    </source>
</evidence>
<dbReference type="CDD" id="cd02576">
    <property type="entry name" value="PseudoU_synth_ScPUS7"/>
    <property type="match status" value="1"/>
</dbReference>
<dbReference type="Pfam" id="PF01142">
    <property type="entry name" value="TruD"/>
    <property type="match status" value="1"/>
</dbReference>
<evidence type="ECO:0000256" key="1">
    <source>
        <dbReference type="ARBA" id="ARBA00007953"/>
    </source>
</evidence>
<dbReference type="Proteomes" id="UP000054481">
    <property type="component" value="Unassembled WGS sequence"/>
</dbReference>
<evidence type="ECO:0000313" key="5">
    <source>
        <dbReference type="EMBL" id="KJZ72162.1"/>
    </source>
</evidence>
<dbReference type="InterPro" id="IPR011760">
    <property type="entry name" value="PsdUridine_synth_TruD_insert"/>
</dbReference>
<dbReference type="PANTHER" id="PTHR13326">
    <property type="entry name" value="TRNA PSEUDOURIDINE SYNTHASE D"/>
    <property type="match status" value="1"/>
</dbReference>
<feature type="compositionally biased region" description="Basic and acidic residues" evidence="3">
    <location>
        <begin position="76"/>
        <end position="103"/>
    </location>
</feature>
<accession>A0A0F7ZYB1</accession>
<comment type="similarity">
    <text evidence="1">Belongs to the pseudouridine synthase TruD family.</text>
</comment>
<protein>
    <recommendedName>
        <fullName evidence="4">TRUD domain-containing protein</fullName>
    </recommendedName>
</protein>
<dbReference type="PROSITE" id="PS50984">
    <property type="entry name" value="TRUD"/>
    <property type="match status" value="1"/>
</dbReference>
<feature type="region of interest" description="Disordered" evidence="3">
    <location>
        <begin position="62"/>
        <end position="105"/>
    </location>
</feature>
<feature type="region of interest" description="Disordered" evidence="3">
    <location>
        <begin position="625"/>
        <end position="694"/>
    </location>
</feature>
<feature type="compositionally biased region" description="Acidic residues" evidence="3">
    <location>
        <begin position="678"/>
        <end position="691"/>
    </location>
</feature>
<dbReference type="InterPro" id="IPR042214">
    <property type="entry name" value="TruD_catalytic"/>
</dbReference>
<dbReference type="GO" id="GO:0001522">
    <property type="term" value="P:pseudouridine synthesis"/>
    <property type="evidence" value="ECO:0007669"/>
    <property type="project" value="InterPro"/>
</dbReference>
<dbReference type="OrthoDB" id="447290at2759"/>
<evidence type="ECO:0000313" key="6">
    <source>
        <dbReference type="Proteomes" id="UP000054481"/>
    </source>
</evidence>
<reference evidence="5 6" key="1">
    <citation type="journal article" date="2014" name="Genome Biol. Evol.">
        <title>Comparative genomics and transcriptomics analyses reveal divergent lifestyle features of nematode endoparasitic fungus Hirsutella minnesotensis.</title>
        <authorList>
            <person name="Lai Y."/>
            <person name="Liu K."/>
            <person name="Zhang X."/>
            <person name="Zhang X."/>
            <person name="Li K."/>
            <person name="Wang N."/>
            <person name="Shu C."/>
            <person name="Wu Y."/>
            <person name="Wang C."/>
            <person name="Bushley K.E."/>
            <person name="Xiang M."/>
            <person name="Liu X."/>
        </authorList>
    </citation>
    <scope>NUCLEOTIDE SEQUENCE [LARGE SCALE GENOMIC DNA]</scope>
    <source>
        <strain evidence="5 6">3608</strain>
    </source>
</reference>
<evidence type="ECO:0000256" key="3">
    <source>
        <dbReference type="SAM" id="MobiDB-lite"/>
    </source>
</evidence>